<evidence type="ECO:0000313" key="1">
    <source>
        <dbReference type="EMBL" id="RCK79245.1"/>
    </source>
</evidence>
<dbReference type="EMBL" id="QOQW01000014">
    <property type="protein sequence ID" value="RCK79245.1"/>
    <property type="molecule type" value="Genomic_DNA"/>
</dbReference>
<accession>A0A367ZM87</accession>
<gene>
    <name evidence="1" type="ORF">OZSIB_0116</name>
</gene>
<sequence length="348" mass="39526">MSRLLSADFARRFFRSLCPLVMALAVVALAVPRLEARGDPLRMTGEGSDKAFLPTKPWSGYWWSRKEGKLVKGWAGNEAPFKKYDRFVQARTGRNPGAHAWEANPAHGHYDPSGPSWAGHCNGWAAAAVMEPEPRQPRTLEGITFTTADQKALLSEMWMDCRTLFYGRRKDDLMPFSLDIYPHIFHRLLVENIKQKKRAIVADTSFSRAVWNYPIYGYETQWKRRWWLPGMVHVTTTVYFADDGVKPEFLGTKTFTKTYHYILQVNSRGEIIGGTWDPRSLWDHPDFVWIPTADSPAQGGENPKLDPSFVYAITRGETAHLHLAMASTATTPEASLREAGIDPDAYFR</sequence>
<name>A0A367ZM87_9BACT</name>
<evidence type="ECO:0000313" key="2">
    <source>
        <dbReference type="Proteomes" id="UP000252355"/>
    </source>
</evidence>
<dbReference type="InterPro" id="IPR032048">
    <property type="entry name" value="TGase_elicitor"/>
</dbReference>
<protein>
    <submittedName>
        <fullName evidence="1">Cold-active serine alkaline protease</fullName>
    </submittedName>
</protein>
<reference evidence="1 2" key="1">
    <citation type="submission" date="2018-05" db="EMBL/GenBank/DDBJ databases">
        <title>A metagenomic window into the 2 km-deep terrestrial subsurface aquifer revealed taxonomically and functionally diverse microbial community comprising novel uncultured bacterial lineages.</title>
        <authorList>
            <person name="Kadnikov V.V."/>
            <person name="Mardanov A.V."/>
            <person name="Beletsky A.V."/>
            <person name="Banks D."/>
            <person name="Pimenov N.V."/>
            <person name="Frank Y.A."/>
            <person name="Karnachuk O.V."/>
            <person name="Ravin N.V."/>
        </authorList>
    </citation>
    <scope>NUCLEOTIDE SEQUENCE [LARGE SCALE GENOMIC DNA]</scope>
    <source>
        <strain evidence="1">BY5</strain>
    </source>
</reference>
<dbReference type="AlphaFoldDB" id="A0A367ZM87"/>
<keyword evidence="1" id="KW-0378">Hydrolase</keyword>
<dbReference type="GO" id="GO:0016755">
    <property type="term" value="F:aminoacyltransferase activity"/>
    <property type="evidence" value="ECO:0007669"/>
    <property type="project" value="InterPro"/>
</dbReference>
<dbReference type="Pfam" id="PF16683">
    <property type="entry name" value="TGase_elicitor"/>
    <property type="match status" value="2"/>
</dbReference>
<keyword evidence="1" id="KW-0645">Protease</keyword>
<proteinExistence type="predicted"/>
<dbReference type="GO" id="GO:0006508">
    <property type="term" value="P:proteolysis"/>
    <property type="evidence" value="ECO:0007669"/>
    <property type="project" value="UniProtKB-KW"/>
</dbReference>
<organism evidence="1 2">
    <name type="scientific">Candidatus Ozemobacter sibiricus</name>
    <dbReference type="NCBI Taxonomy" id="2268124"/>
    <lineage>
        <taxon>Bacteria</taxon>
        <taxon>Candidatus Ozemobacteria</taxon>
        <taxon>Candidatus Ozemobacterales</taxon>
        <taxon>Candidatus Ozemobacteraceae</taxon>
        <taxon>Candidatus Ozemobacter</taxon>
    </lineage>
</organism>
<dbReference type="Proteomes" id="UP000252355">
    <property type="component" value="Unassembled WGS sequence"/>
</dbReference>
<comment type="caution">
    <text evidence="1">The sequence shown here is derived from an EMBL/GenBank/DDBJ whole genome shotgun (WGS) entry which is preliminary data.</text>
</comment>
<dbReference type="GO" id="GO:0008233">
    <property type="term" value="F:peptidase activity"/>
    <property type="evidence" value="ECO:0007669"/>
    <property type="project" value="UniProtKB-KW"/>
</dbReference>